<accession>A0A172TTL3</accession>
<dbReference type="InterPro" id="IPR046341">
    <property type="entry name" value="SET_dom_sf"/>
</dbReference>
<dbReference type="GO" id="GO:0062122">
    <property type="term" value="F:histone H3K37 methyltransferase activity"/>
    <property type="evidence" value="ECO:0007669"/>
    <property type="project" value="InterPro"/>
</dbReference>
<dbReference type="InterPro" id="IPR001214">
    <property type="entry name" value="SET_dom"/>
</dbReference>
<dbReference type="Proteomes" id="UP000077177">
    <property type="component" value="Chromosome"/>
</dbReference>
<dbReference type="SUPFAM" id="SSF82199">
    <property type="entry name" value="SET domain"/>
    <property type="match status" value="1"/>
</dbReference>
<dbReference type="KEGG" id="fla:SY85_06550"/>
<proteinExistence type="predicted"/>
<dbReference type="SMART" id="SM00317">
    <property type="entry name" value="SET"/>
    <property type="match status" value="1"/>
</dbReference>
<dbReference type="OrthoDB" id="279507at2"/>
<dbReference type="GO" id="GO:0032259">
    <property type="term" value="P:methylation"/>
    <property type="evidence" value="ECO:0007669"/>
    <property type="project" value="UniProtKB-KW"/>
</dbReference>
<dbReference type="Pfam" id="PF00856">
    <property type="entry name" value="SET"/>
    <property type="match status" value="1"/>
</dbReference>
<reference evidence="2 3" key="2">
    <citation type="journal article" date="2016" name="Int. J. Syst. Evol. Microbiol.">
        <title>Flavisolibacter tropicus sp. nov., isolated from tropical soil.</title>
        <authorList>
            <person name="Lee J.J."/>
            <person name="Kang M.S."/>
            <person name="Kim G.S."/>
            <person name="Lee C.S."/>
            <person name="Lim S."/>
            <person name="Lee J."/>
            <person name="Roh S.H."/>
            <person name="Kang H."/>
            <person name="Ha J.M."/>
            <person name="Bae S."/>
            <person name="Jung H.Y."/>
            <person name="Kim M.K."/>
        </authorList>
    </citation>
    <scope>NUCLEOTIDE SEQUENCE [LARGE SCALE GENOMIC DNA]</scope>
    <source>
        <strain evidence="2 3">LCS9</strain>
    </source>
</reference>
<dbReference type="EMBL" id="CP011390">
    <property type="protein sequence ID" value="ANE50214.1"/>
    <property type="molecule type" value="Genomic_DNA"/>
</dbReference>
<keyword evidence="3" id="KW-1185">Reference proteome</keyword>
<evidence type="ECO:0000259" key="1">
    <source>
        <dbReference type="PROSITE" id="PS50280"/>
    </source>
</evidence>
<dbReference type="RefSeq" id="WP_066402646.1">
    <property type="nucleotide sequence ID" value="NZ_CP011390.1"/>
</dbReference>
<organism evidence="2 3">
    <name type="scientific">Flavisolibacter tropicus</name>
    <dbReference type="NCBI Taxonomy" id="1492898"/>
    <lineage>
        <taxon>Bacteria</taxon>
        <taxon>Pseudomonadati</taxon>
        <taxon>Bacteroidota</taxon>
        <taxon>Chitinophagia</taxon>
        <taxon>Chitinophagales</taxon>
        <taxon>Chitinophagaceae</taxon>
        <taxon>Flavisolibacter</taxon>
    </lineage>
</organism>
<dbReference type="Gene3D" id="2.170.270.10">
    <property type="entry name" value="SET domain"/>
    <property type="match status" value="1"/>
</dbReference>
<dbReference type="InterPro" id="IPR009207">
    <property type="entry name" value="SET7_MeTrfase"/>
</dbReference>
<keyword evidence="2" id="KW-0489">Methyltransferase</keyword>
<dbReference type="STRING" id="1492898.SY85_06550"/>
<dbReference type="PROSITE" id="PS50280">
    <property type="entry name" value="SET"/>
    <property type="match status" value="1"/>
</dbReference>
<dbReference type="AlphaFoldDB" id="A0A172TTL3"/>
<gene>
    <name evidence="2" type="ORF">SY85_06550</name>
</gene>
<name>A0A172TTL3_9BACT</name>
<dbReference type="PIRSF" id="PIRSF022536">
    <property type="entry name" value="A612L_SET"/>
    <property type="match status" value="1"/>
</dbReference>
<sequence>MKPISFLHQALYVAKTKEMGRGVFTSEPLDAGTVIEISPVIVMSGKDWTLLDQTLLHDYIFKWGKAEKQCCMALGYIPLYNHAYTSNCDYQMNFRQQLIAIVTVQPIEAGGELLINYNGEANDRTPLWFDAK</sequence>
<reference evidence="3" key="1">
    <citation type="submission" date="2015-01" db="EMBL/GenBank/DDBJ databases">
        <title>Flavisolibacter sp./LCS9/ whole genome sequencing.</title>
        <authorList>
            <person name="Kim M.K."/>
            <person name="Srinivasan S."/>
            <person name="Lee J.-J."/>
        </authorList>
    </citation>
    <scope>NUCLEOTIDE SEQUENCE [LARGE SCALE GENOMIC DNA]</scope>
    <source>
        <strain evidence="3">LCS9</strain>
    </source>
</reference>
<keyword evidence="2" id="KW-0808">Transferase</keyword>
<protein>
    <submittedName>
        <fullName evidence="2">Lysine methyltransferase</fullName>
    </submittedName>
</protein>
<feature type="domain" description="SET" evidence="1">
    <location>
        <begin position="9"/>
        <end position="118"/>
    </location>
</feature>
<evidence type="ECO:0000313" key="2">
    <source>
        <dbReference type="EMBL" id="ANE50214.1"/>
    </source>
</evidence>
<evidence type="ECO:0000313" key="3">
    <source>
        <dbReference type="Proteomes" id="UP000077177"/>
    </source>
</evidence>